<dbReference type="PANTHER" id="PTHR33133:SF19">
    <property type="entry name" value="BINDING-PROTEIN-DEPENDENT TRANSPORT SYSTEMS INNER MEMBRANE COMPONENT"/>
    <property type="match status" value="1"/>
</dbReference>
<accession>A0AAW0LKS6</accession>
<dbReference type="PANTHER" id="PTHR33133">
    <property type="entry name" value="OS08G0107100 PROTEIN-RELATED"/>
    <property type="match status" value="1"/>
</dbReference>
<feature type="transmembrane region" description="Helical" evidence="1">
    <location>
        <begin position="161"/>
        <end position="181"/>
    </location>
</feature>
<gene>
    <name evidence="2" type="ORF">CFP56_039351</name>
</gene>
<reference evidence="2 3" key="1">
    <citation type="journal article" date="2018" name="Sci. Data">
        <title>The draft genome sequence of cork oak.</title>
        <authorList>
            <person name="Ramos A.M."/>
            <person name="Usie A."/>
            <person name="Barbosa P."/>
            <person name="Barros P.M."/>
            <person name="Capote T."/>
            <person name="Chaves I."/>
            <person name="Simoes F."/>
            <person name="Abreu I."/>
            <person name="Carrasquinho I."/>
            <person name="Faro C."/>
            <person name="Guimaraes J.B."/>
            <person name="Mendonca D."/>
            <person name="Nobrega F."/>
            <person name="Rodrigues L."/>
            <person name="Saibo N.J.M."/>
            <person name="Varela M.C."/>
            <person name="Egas C."/>
            <person name="Matos J."/>
            <person name="Miguel C.M."/>
            <person name="Oliveira M.M."/>
            <person name="Ricardo C.P."/>
            <person name="Goncalves S."/>
        </authorList>
    </citation>
    <scope>NUCLEOTIDE SEQUENCE [LARGE SCALE GENOMIC DNA]</scope>
    <source>
        <strain evidence="3">cv. HL8</strain>
    </source>
</reference>
<feature type="transmembrane region" description="Helical" evidence="1">
    <location>
        <begin position="201"/>
        <end position="224"/>
    </location>
</feature>
<keyword evidence="1" id="KW-0812">Transmembrane</keyword>
<name>A0AAW0LKS6_QUESU</name>
<dbReference type="AlphaFoldDB" id="A0AAW0LKS6"/>
<evidence type="ECO:0000313" key="3">
    <source>
        <dbReference type="Proteomes" id="UP000237347"/>
    </source>
</evidence>
<feature type="transmembrane region" description="Helical" evidence="1">
    <location>
        <begin position="118"/>
        <end position="140"/>
    </location>
</feature>
<evidence type="ECO:0000256" key="1">
    <source>
        <dbReference type="SAM" id="Phobius"/>
    </source>
</evidence>
<proteinExistence type="predicted"/>
<dbReference type="Proteomes" id="UP000237347">
    <property type="component" value="Unassembled WGS sequence"/>
</dbReference>
<feature type="transmembrane region" description="Helical" evidence="1">
    <location>
        <begin position="286"/>
        <end position="308"/>
    </location>
</feature>
<comment type="caution">
    <text evidence="2">The sequence shown here is derived from an EMBL/GenBank/DDBJ whole genome shotgun (WGS) entry which is preliminary data.</text>
</comment>
<sequence length="347" mass="38716">MRHVQQSKSNIKLKSLLATVFRTDGRSTVCSDGENRKDHQAINLYLSKRFSVLHHHPSSSYVTFLISVLLSQAVLPTSLPSLIIHAHFKSLFHAAGFSSPSLLDSLINLNLSQTMFNYILSLPFILTSLVISKASIIQALNDRQTSLPPPFPSFILLYKPLLITHLWNLIINITINMAAFNAIKAFGFLSNDPIFSLVARIVLYTILTNIVVVCNLALVVTGMGKCTGYLAIHKAFLLRRGTNSMALLLALPLSFGLAAIEALFRFRIVRAYQLYGRSTVSMALEGLFIACLYSLLIILDTIACCLLFKSCRSDLSMDEADEYNHIEFQKQESKHSPPVLRNLEELL</sequence>
<evidence type="ECO:0000313" key="2">
    <source>
        <dbReference type="EMBL" id="KAK7852273.1"/>
    </source>
</evidence>
<keyword evidence="3" id="KW-1185">Reference proteome</keyword>
<keyword evidence="1" id="KW-1133">Transmembrane helix</keyword>
<protein>
    <submittedName>
        <fullName evidence="2">Uncharacterized protein</fullName>
    </submittedName>
</protein>
<organism evidence="2 3">
    <name type="scientific">Quercus suber</name>
    <name type="common">Cork oak</name>
    <dbReference type="NCBI Taxonomy" id="58331"/>
    <lineage>
        <taxon>Eukaryota</taxon>
        <taxon>Viridiplantae</taxon>
        <taxon>Streptophyta</taxon>
        <taxon>Embryophyta</taxon>
        <taxon>Tracheophyta</taxon>
        <taxon>Spermatophyta</taxon>
        <taxon>Magnoliopsida</taxon>
        <taxon>eudicotyledons</taxon>
        <taxon>Gunneridae</taxon>
        <taxon>Pentapetalae</taxon>
        <taxon>rosids</taxon>
        <taxon>fabids</taxon>
        <taxon>Fagales</taxon>
        <taxon>Fagaceae</taxon>
        <taxon>Quercus</taxon>
    </lineage>
</organism>
<feature type="transmembrane region" description="Helical" evidence="1">
    <location>
        <begin position="58"/>
        <end position="75"/>
    </location>
</feature>
<dbReference type="EMBL" id="PKMF04000077">
    <property type="protein sequence ID" value="KAK7852273.1"/>
    <property type="molecule type" value="Genomic_DNA"/>
</dbReference>
<feature type="transmembrane region" description="Helical" evidence="1">
    <location>
        <begin position="245"/>
        <end position="266"/>
    </location>
</feature>
<keyword evidence="1" id="KW-0472">Membrane</keyword>